<dbReference type="EMBL" id="AB550236">
    <property type="protein sequence ID" value="BAJ17507.1"/>
    <property type="molecule type" value="Genomic_DNA"/>
</dbReference>
<dbReference type="SUPFAM" id="SSF53448">
    <property type="entry name" value="Nucleotide-diphospho-sugar transferases"/>
    <property type="match status" value="1"/>
</dbReference>
<protein>
    <submittedName>
        <fullName evidence="1">Hemolytic protein</fullName>
    </submittedName>
</protein>
<organism evidence="1">
    <name type="scientific">Mycobacterium intracellulare</name>
    <dbReference type="NCBI Taxonomy" id="1767"/>
    <lineage>
        <taxon>Bacteria</taxon>
        <taxon>Bacillati</taxon>
        <taxon>Actinomycetota</taxon>
        <taxon>Actinomycetes</taxon>
        <taxon>Mycobacteriales</taxon>
        <taxon>Mycobacteriaceae</taxon>
        <taxon>Mycobacterium</taxon>
        <taxon>Mycobacterium avium complex (MAC)</taxon>
    </lineage>
</organism>
<dbReference type="InterPro" id="IPR029044">
    <property type="entry name" value="Nucleotide-diphossugar_trans"/>
</dbReference>
<accession>E0D6R4</accession>
<dbReference type="AlphaFoldDB" id="E0D6R4"/>
<name>E0D6R4_MYCIT</name>
<proteinExistence type="predicted"/>
<sequence>MTTTPPVIFIIFNRTDTASRAFEMIRAAKPEKLLVIADGPRPQEPGEAEKCAATRAIIDQVDWDCEVHRNFSETNLGIRRRVSSGISWAFEFVDRAIILEHDCVASTSFFSYCGELLDHYESDERVMMISGQNHLFGHASTVDSYYFSRYPHVMWGWATWRRAWSMYDVDMTHWPEIRDRKLFDQYFSTRRERYYWESIFQYAVYEGNVDTWDYQWFYSMWANSGLCITPARNLVRNIGLDAEATHTNTKYDKIYSLLNAEELRLPLTHPETVLASHDKDQLEAKLRFAYHTKGLLGAYFRYLALKILVNRAIRQLKNRPLGRDRPAPSAAA</sequence>
<gene>
    <name evidence="1" type="primary">hlpA</name>
</gene>
<dbReference type="Gene3D" id="3.90.550.10">
    <property type="entry name" value="Spore Coat Polysaccharide Biosynthesis Protein SpsA, Chain A"/>
    <property type="match status" value="1"/>
</dbReference>
<evidence type="ECO:0000313" key="1">
    <source>
        <dbReference type="EMBL" id="BAJ17507.1"/>
    </source>
</evidence>
<reference evidence="1" key="1">
    <citation type="journal article" date="2010" name="J. Bacteriol.">
        <title>Novel rhamnosyltransferase involved in biosynthesis of serovar 4-specific glycopeptidolipid from Mycobacterium avium complex.</title>
        <authorList>
            <person name="Miyamoto Y."/>
            <person name="Mukai T."/>
            <person name="Naka T."/>
            <person name="Fujiwara N."/>
            <person name="Maeda Y."/>
            <person name="Kai M."/>
            <person name="Mizuno S."/>
            <person name="Yano I."/>
            <person name="Makino M."/>
        </authorList>
    </citation>
    <scope>NUCLEOTIDE SEQUENCE</scope>
    <source>
        <strain evidence="1">ATCC 35767</strain>
    </source>
</reference>